<keyword evidence="2" id="KW-0378">Hydrolase</keyword>
<keyword evidence="3" id="KW-0443">Lipid metabolism</keyword>
<name>A0A1H8Z604_9FLAO</name>
<dbReference type="EMBL" id="FOEI01000001">
    <property type="protein sequence ID" value="SEP59895.1"/>
    <property type="molecule type" value="Genomic_DNA"/>
</dbReference>
<dbReference type="InterPro" id="IPR007431">
    <property type="entry name" value="ACP_PD"/>
</dbReference>
<protein>
    <submittedName>
        <fullName evidence="4">Acyl carrier protein phosphodiesterase</fullName>
    </submittedName>
</protein>
<accession>A0A1H8Z604</accession>
<keyword evidence="5" id="KW-1185">Reference proteome</keyword>
<keyword evidence="1" id="KW-0444">Lipid biosynthesis</keyword>
<sequence>MNYLAHIYLSDEDDHIKIGNFMADAVKGNHYDQYSVGIQVGIKLHRFIDSFTDSHPVYRQSKHRLHEKYGHYAGVIMDIIYDHFLAKNWSQFSTIELEDYADNFYNLLQTNYEILTEKTQNSLPYMIDNNWLVSYKSLAGLELILFQMDYRTHNRVNMPNAMEDLKKYYVEIENEFFIFFNELQEKSKLELEKLRIEFSYPKN</sequence>
<evidence type="ECO:0000313" key="4">
    <source>
        <dbReference type="EMBL" id="SEP59895.1"/>
    </source>
</evidence>
<evidence type="ECO:0000256" key="2">
    <source>
        <dbReference type="ARBA" id="ARBA00022801"/>
    </source>
</evidence>
<dbReference type="PANTHER" id="PTHR38764">
    <property type="entry name" value="ACYL CARRIER PROTEIN PHOSPHODIESTERASE"/>
    <property type="match status" value="1"/>
</dbReference>
<evidence type="ECO:0000313" key="5">
    <source>
        <dbReference type="Proteomes" id="UP000198648"/>
    </source>
</evidence>
<evidence type="ECO:0000256" key="1">
    <source>
        <dbReference type="ARBA" id="ARBA00022516"/>
    </source>
</evidence>
<dbReference type="PIRSF" id="PIRSF011489">
    <property type="entry name" value="DUF479"/>
    <property type="match status" value="1"/>
</dbReference>
<dbReference type="AlphaFoldDB" id="A0A1H8Z604"/>
<dbReference type="RefSeq" id="WP_091464720.1">
    <property type="nucleotide sequence ID" value="NZ_FOEI01000001.1"/>
</dbReference>
<dbReference type="PANTHER" id="PTHR38764:SF1">
    <property type="entry name" value="ACYL CARRIER PROTEIN PHOSPHODIESTERASE"/>
    <property type="match status" value="1"/>
</dbReference>
<organism evidence="4 5">
    <name type="scientific">Flavobacterium urocaniciphilum</name>
    <dbReference type="NCBI Taxonomy" id="1299341"/>
    <lineage>
        <taxon>Bacteria</taxon>
        <taxon>Pseudomonadati</taxon>
        <taxon>Bacteroidota</taxon>
        <taxon>Flavobacteriia</taxon>
        <taxon>Flavobacteriales</taxon>
        <taxon>Flavobacteriaceae</taxon>
        <taxon>Flavobacterium</taxon>
    </lineage>
</organism>
<dbReference type="OrthoDB" id="8442777at2"/>
<dbReference type="STRING" id="1299341.SAMN05444005_101515"/>
<dbReference type="GO" id="GO:0006633">
    <property type="term" value="P:fatty acid biosynthetic process"/>
    <property type="evidence" value="ECO:0007669"/>
    <property type="project" value="InterPro"/>
</dbReference>
<reference evidence="4 5" key="1">
    <citation type="submission" date="2016-10" db="EMBL/GenBank/DDBJ databases">
        <authorList>
            <person name="de Groot N.N."/>
        </authorList>
    </citation>
    <scope>NUCLEOTIDE SEQUENCE [LARGE SCALE GENOMIC DNA]</scope>
    <source>
        <strain evidence="4 5">DSM 27078</strain>
    </source>
</reference>
<evidence type="ECO:0000256" key="3">
    <source>
        <dbReference type="ARBA" id="ARBA00023098"/>
    </source>
</evidence>
<dbReference type="GO" id="GO:0008770">
    <property type="term" value="F:[acyl-carrier-protein] phosphodiesterase activity"/>
    <property type="evidence" value="ECO:0007669"/>
    <property type="project" value="InterPro"/>
</dbReference>
<dbReference type="Proteomes" id="UP000198648">
    <property type="component" value="Unassembled WGS sequence"/>
</dbReference>
<dbReference type="Pfam" id="PF04336">
    <property type="entry name" value="ACP_PD"/>
    <property type="match status" value="1"/>
</dbReference>
<gene>
    <name evidence="4" type="ORF">SAMN05444005_101515</name>
</gene>
<proteinExistence type="predicted"/>